<dbReference type="Proteomes" id="UP001732720">
    <property type="component" value="Chromosome 13"/>
</dbReference>
<gene>
    <name evidence="2" type="primary">LOC141415643</name>
</gene>
<proteinExistence type="predicted"/>
<sequence>MMLQSSITSSFKNTSDTTTELTLENIPMFSCKTAATSTFLNLYFYPWIFQELQCEGKYNETTQICEEEDYDDYEGDYVVDKDEEEEEVKETPSSAAASPTSPSPPTLATNPIPIDLRKPFSQFHTIKTPSHPYGDMCPFEHLYSLYPEHNNTKYSIILAADFPNLPVYGVLSCWNTYRHDYWIRNISFPTVLTWLKMLPLGMKHYRFPIILTDPLPQPWATIDSRLPDRNLPDPPFLKGQSYFCAFMNILQPYNSTNNSLNPIHFDNTHLHGSTQVVASSKLAFIAPSRLPLLMLLPLAMQLPSLILLPQTGLASTIT</sequence>
<accession>A0AC58KV05</accession>
<keyword evidence="1" id="KW-1185">Reference proteome</keyword>
<reference evidence="2" key="1">
    <citation type="submission" date="2025-08" db="UniProtKB">
        <authorList>
            <consortium name="RefSeq"/>
        </authorList>
    </citation>
    <scope>IDENTIFICATION</scope>
</reference>
<dbReference type="RefSeq" id="XP_073908741.1">
    <property type="nucleotide sequence ID" value="XM_074052640.1"/>
</dbReference>
<evidence type="ECO:0000313" key="1">
    <source>
        <dbReference type="Proteomes" id="UP001732720"/>
    </source>
</evidence>
<name>A0AC58KV05_CASCN</name>
<organism evidence="1 2">
    <name type="scientific">Castor canadensis</name>
    <name type="common">American beaver</name>
    <dbReference type="NCBI Taxonomy" id="51338"/>
    <lineage>
        <taxon>Eukaryota</taxon>
        <taxon>Metazoa</taxon>
        <taxon>Chordata</taxon>
        <taxon>Craniata</taxon>
        <taxon>Vertebrata</taxon>
        <taxon>Euteleostomi</taxon>
        <taxon>Mammalia</taxon>
        <taxon>Eutheria</taxon>
        <taxon>Euarchontoglires</taxon>
        <taxon>Glires</taxon>
        <taxon>Rodentia</taxon>
        <taxon>Castorimorpha</taxon>
        <taxon>Castoridae</taxon>
        <taxon>Castor</taxon>
    </lineage>
</organism>
<evidence type="ECO:0000313" key="2">
    <source>
        <dbReference type="RefSeq" id="XP_073908741.1"/>
    </source>
</evidence>
<protein>
    <submittedName>
        <fullName evidence="2">Uncharacterized protein</fullName>
    </submittedName>
</protein>